<dbReference type="CDD" id="cd00082">
    <property type="entry name" value="HisKA"/>
    <property type="match status" value="1"/>
</dbReference>
<dbReference type="InterPro" id="IPR004358">
    <property type="entry name" value="Sig_transdc_His_kin-like_C"/>
</dbReference>
<evidence type="ECO:0000256" key="7">
    <source>
        <dbReference type="ARBA" id="ARBA00023012"/>
    </source>
</evidence>
<comment type="caution">
    <text evidence="10">The sequence shown here is derived from an EMBL/GenBank/DDBJ whole genome shotgun (WGS) entry which is preliminary data.</text>
</comment>
<dbReference type="EC" id="2.7.13.3" evidence="3"/>
<evidence type="ECO:0000256" key="8">
    <source>
        <dbReference type="SAM" id="Phobius"/>
    </source>
</evidence>
<dbReference type="InterPro" id="IPR003594">
    <property type="entry name" value="HATPase_dom"/>
</dbReference>
<dbReference type="InterPro" id="IPR036097">
    <property type="entry name" value="HisK_dim/P_sf"/>
</dbReference>
<comment type="catalytic activity">
    <reaction evidence="1">
        <text>ATP + protein L-histidine = ADP + protein N-phospho-L-histidine.</text>
        <dbReference type="EC" id="2.7.13.3"/>
    </reaction>
</comment>
<keyword evidence="4" id="KW-0597">Phosphoprotein</keyword>
<feature type="domain" description="Histidine kinase" evidence="9">
    <location>
        <begin position="241"/>
        <end position="456"/>
    </location>
</feature>
<dbReference type="SUPFAM" id="SSF47384">
    <property type="entry name" value="Homodimeric domain of signal transducing histidine kinase"/>
    <property type="match status" value="1"/>
</dbReference>
<accession>A0ABV4D5W0</accession>
<dbReference type="SUPFAM" id="SSF55874">
    <property type="entry name" value="ATPase domain of HSP90 chaperone/DNA topoisomerase II/histidine kinase"/>
    <property type="match status" value="1"/>
</dbReference>
<dbReference type="GO" id="GO:0016301">
    <property type="term" value="F:kinase activity"/>
    <property type="evidence" value="ECO:0007669"/>
    <property type="project" value="UniProtKB-KW"/>
</dbReference>
<dbReference type="InterPro" id="IPR005467">
    <property type="entry name" value="His_kinase_dom"/>
</dbReference>
<keyword evidence="6 10" id="KW-0418">Kinase</keyword>
<evidence type="ECO:0000256" key="3">
    <source>
        <dbReference type="ARBA" id="ARBA00012438"/>
    </source>
</evidence>
<evidence type="ECO:0000256" key="2">
    <source>
        <dbReference type="ARBA" id="ARBA00004370"/>
    </source>
</evidence>
<keyword evidence="8" id="KW-0812">Transmembrane</keyword>
<evidence type="ECO:0000259" key="9">
    <source>
        <dbReference type="PROSITE" id="PS50109"/>
    </source>
</evidence>
<keyword evidence="5" id="KW-0808">Transferase</keyword>
<dbReference type="RefSeq" id="WP_369948009.1">
    <property type="nucleotide sequence ID" value="NZ_JBCLSH010000007.1"/>
</dbReference>
<dbReference type="Gene3D" id="1.10.287.130">
    <property type="match status" value="1"/>
</dbReference>
<evidence type="ECO:0000256" key="5">
    <source>
        <dbReference type="ARBA" id="ARBA00022679"/>
    </source>
</evidence>
<organism evidence="10 11">
    <name type="scientific">Lactococcus ileimucosae</name>
    <dbReference type="NCBI Taxonomy" id="2941329"/>
    <lineage>
        <taxon>Bacteria</taxon>
        <taxon>Bacillati</taxon>
        <taxon>Bacillota</taxon>
        <taxon>Bacilli</taxon>
        <taxon>Lactobacillales</taxon>
        <taxon>Streptococcaceae</taxon>
        <taxon>Lactococcus</taxon>
    </lineage>
</organism>
<dbReference type="Proteomes" id="UP001565283">
    <property type="component" value="Unassembled WGS sequence"/>
</dbReference>
<keyword evidence="7" id="KW-0902">Two-component regulatory system</keyword>
<evidence type="ECO:0000256" key="4">
    <source>
        <dbReference type="ARBA" id="ARBA00022553"/>
    </source>
</evidence>
<dbReference type="PANTHER" id="PTHR45453">
    <property type="entry name" value="PHOSPHATE REGULON SENSOR PROTEIN PHOR"/>
    <property type="match status" value="1"/>
</dbReference>
<dbReference type="InterPro" id="IPR036890">
    <property type="entry name" value="HATPase_C_sf"/>
</dbReference>
<dbReference type="Pfam" id="PF00512">
    <property type="entry name" value="HisKA"/>
    <property type="match status" value="1"/>
</dbReference>
<keyword evidence="8" id="KW-0472">Membrane</keyword>
<dbReference type="SMART" id="SM00388">
    <property type="entry name" value="HisKA"/>
    <property type="match status" value="1"/>
</dbReference>
<dbReference type="PROSITE" id="PS50109">
    <property type="entry name" value="HIS_KIN"/>
    <property type="match status" value="1"/>
</dbReference>
<dbReference type="InterPro" id="IPR050351">
    <property type="entry name" value="BphY/WalK/GraS-like"/>
</dbReference>
<dbReference type="SMART" id="SM00387">
    <property type="entry name" value="HATPase_c"/>
    <property type="match status" value="1"/>
</dbReference>
<gene>
    <name evidence="10" type="ORF">AALA52_03370</name>
</gene>
<dbReference type="Gene3D" id="3.30.565.10">
    <property type="entry name" value="Histidine kinase-like ATPase, C-terminal domain"/>
    <property type="match status" value="1"/>
</dbReference>
<evidence type="ECO:0000256" key="1">
    <source>
        <dbReference type="ARBA" id="ARBA00000085"/>
    </source>
</evidence>
<protein>
    <recommendedName>
        <fullName evidence="3">histidine kinase</fullName>
        <ecNumber evidence="3">2.7.13.3</ecNumber>
    </recommendedName>
</protein>
<dbReference type="PRINTS" id="PR00344">
    <property type="entry name" value="BCTRLSENSOR"/>
</dbReference>
<dbReference type="EMBL" id="JBCLSH010000007">
    <property type="protein sequence ID" value="MEY8443285.1"/>
    <property type="molecule type" value="Genomic_DNA"/>
</dbReference>
<evidence type="ECO:0000313" key="11">
    <source>
        <dbReference type="Proteomes" id="UP001565283"/>
    </source>
</evidence>
<comment type="subcellular location">
    <subcellularLocation>
        <location evidence="2">Membrane</location>
    </subcellularLocation>
</comment>
<dbReference type="InterPro" id="IPR003661">
    <property type="entry name" value="HisK_dim/P_dom"/>
</dbReference>
<sequence>MKKIIEKIKLMPIVKNDGKNFLHFFLDFTIIFFALTVIILQVLTSGVYKSTDQNLRDLAANPDILRALALNQAGISQGTFEINQGSYSPTNSIVMYDAEGNILGPAGTVDVSKTTGKSQQQIITVDVVRYQLEKVAKLDKDAVGQIKSISIRNPYGADWHYRYITLALPQSTVSEENSVAYIQVFSNVDQLQDSLSRSNFIIITTMVMFWFISVIISLYLANWTLRPVMVAYEKQKAFVENASHELRTPLAILQNRLELLFQNPNATIIEESENISESLSEVRNMRLLTSNLLNMARQDNNIKINPETTDKEFFEAIFSNYQLLAESSDKSLKTSLKFEGSLSLDQSLVKQLLTILFDNAMKYTGEDGEIQVDVQKNGSTLILSVADNGEGISAGDKKKIFDRFYRVDKARTRQKGGLGLGLSLAQQIAEAHNGRIAVEDNHPRGTKFVVRLRTSPSLKSAKVSKK</sequence>
<dbReference type="CDD" id="cd00075">
    <property type="entry name" value="HATPase"/>
    <property type="match status" value="1"/>
</dbReference>
<feature type="transmembrane region" description="Helical" evidence="8">
    <location>
        <begin position="200"/>
        <end position="221"/>
    </location>
</feature>
<dbReference type="PANTHER" id="PTHR45453:SF1">
    <property type="entry name" value="PHOSPHATE REGULON SENSOR PROTEIN PHOR"/>
    <property type="match status" value="1"/>
</dbReference>
<proteinExistence type="predicted"/>
<keyword evidence="8" id="KW-1133">Transmembrane helix</keyword>
<evidence type="ECO:0000313" key="10">
    <source>
        <dbReference type="EMBL" id="MEY8443285.1"/>
    </source>
</evidence>
<reference evidence="10 11" key="1">
    <citation type="submission" date="2024-03" db="EMBL/GenBank/DDBJ databases">
        <title>Mouse gut bacterial collection (mGBC) of GemPharmatech.</title>
        <authorList>
            <person name="He Y."/>
            <person name="Dong L."/>
            <person name="Wu D."/>
            <person name="Gao X."/>
            <person name="Lin Z."/>
        </authorList>
    </citation>
    <scope>NUCLEOTIDE SEQUENCE [LARGE SCALE GENOMIC DNA]</scope>
    <source>
        <strain evidence="10 11">61-15</strain>
    </source>
</reference>
<keyword evidence="11" id="KW-1185">Reference proteome</keyword>
<name>A0ABV4D5W0_9LACT</name>
<dbReference type="Pfam" id="PF02518">
    <property type="entry name" value="HATPase_c"/>
    <property type="match status" value="1"/>
</dbReference>
<feature type="transmembrane region" description="Helical" evidence="8">
    <location>
        <begin position="21"/>
        <end position="43"/>
    </location>
</feature>
<evidence type="ECO:0000256" key="6">
    <source>
        <dbReference type="ARBA" id="ARBA00022777"/>
    </source>
</evidence>